<evidence type="ECO:0000256" key="1">
    <source>
        <dbReference type="ARBA" id="ARBA00001917"/>
    </source>
</evidence>
<dbReference type="InterPro" id="IPR028879">
    <property type="entry name" value="NDOR1"/>
</dbReference>
<comment type="caution">
    <text evidence="9">Lacks conserved residue(s) required for the propagation of feature annotation.</text>
</comment>
<comment type="function">
    <text evidence="9">NADPH-dependent reductase which is a central component of the cytosolic iron-sulfur (Fe-S) protein assembly (CIA) machinery. Transfers electrons from NADPH via its FAD and FMN prosthetic groups to the [2Fe-2S] cluster of DRE2, another key component of the CIA machinery. In turn, this reduced cluster provides electrons for assembly of cytosolic iron-sulfur cluster proteins. Positively controls H(2)O(2)-induced cell death.</text>
</comment>
<dbReference type="PANTHER" id="PTHR19384">
    <property type="entry name" value="NITRIC OXIDE SYNTHASE-RELATED"/>
    <property type="match status" value="1"/>
</dbReference>
<evidence type="ECO:0000256" key="9">
    <source>
        <dbReference type="HAMAP-Rule" id="MF_03178"/>
    </source>
</evidence>
<dbReference type="InterPro" id="IPR017938">
    <property type="entry name" value="Riboflavin_synthase-like_b-brl"/>
</dbReference>
<evidence type="ECO:0000256" key="7">
    <source>
        <dbReference type="ARBA" id="ARBA00022857"/>
    </source>
</evidence>
<dbReference type="PROSITE" id="PS50902">
    <property type="entry name" value="FLAVODOXIN_LIKE"/>
    <property type="match status" value="1"/>
</dbReference>
<reference evidence="12" key="1">
    <citation type="submission" date="2018-03" db="EMBL/GenBank/DDBJ databases">
        <authorList>
            <person name="Guldener U."/>
        </authorList>
    </citation>
    <scope>NUCLEOTIDE SEQUENCE</scope>
</reference>
<keyword evidence="5 9" id="KW-0288">FMN</keyword>
<organism evidence="12 13">
    <name type="scientific">Cephalotrichum gorgonifer</name>
    <dbReference type="NCBI Taxonomy" id="2041049"/>
    <lineage>
        <taxon>Eukaryota</taxon>
        <taxon>Fungi</taxon>
        <taxon>Dikarya</taxon>
        <taxon>Ascomycota</taxon>
        <taxon>Pezizomycotina</taxon>
        <taxon>Sordariomycetes</taxon>
        <taxon>Hypocreomycetidae</taxon>
        <taxon>Microascales</taxon>
        <taxon>Microascaceae</taxon>
        <taxon>Cephalotrichum</taxon>
    </lineage>
</organism>
<comment type="similarity">
    <text evidence="9">In the C-terminal section; belongs to the flavoprotein pyridine nucleotide cytochrome reductase family.</text>
</comment>
<dbReference type="EC" id="1.18.1.-" evidence="9"/>
<feature type="binding site" evidence="9">
    <location>
        <position position="155"/>
    </location>
    <ligand>
        <name>FMN</name>
        <dbReference type="ChEBI" id="CHEBI:58210"/>
    </ligand>
</feature>
<comment type="catalytic activity">
    <reaction evidence="9">
        <text>2 oxidized [2Fe-2S]-[protein] + NADPH = 2 reduced [2Fe-2S]-[protein] + NADP(+) + H(+)</text>
        <dbReference type="Rhea" id="RHEA:67716"/>
        <dbReference type="Rhea" id="RHEA-COMP:17327"/>
        <dbReference type="Rhea" id="RHEA-COMP:17328"/>
        <dbReference type="ChEBI" id="CHEBI:15378"/>
        <dbReference type="ChEBI" id="CHEBI:33737"/>
        <dbReference type="ChEBI" id="CHEBI:33738"/>
        <dbReference type="ChEBI" id="CHEBI:57783"/>
        <dbReference type="ChEBI" id="CHEBI:58349"/>
    </reaction>
</comment>
<feature type="binding site" evidence="9">
    <location>
        <position position="490"/>
    </location>
    <ligand>
        <name>NADP(+)</name>
        <dbReference type="ChEBI" id="CHEBI:58349"/>
    </ligand>
</feature>
<dbReference type="InterPro" id="IPR017927">
    <property type="entry name" value="FAD-bd_FR_type"/>
</dbReference>
<dbReference type="GO" id="GO:0016651">
    <property type="term" value="F:oxidoreductase activity, acting on NAD(P)H"/>
    <property type="evidence" value="ECO:0007669"/>
    <property type="project" value="UniProtKB-UniRule"/>
</dbReference>
<dbReference type="InterPro" id="IPR023173">
    <property type="entry name" value="NADPH_Cyt_P450_Rdtase_alpha"/>
</dbReference>
<feature type="binding site" evidence="9">
    <location>
        <begin position="547"/>
        <end position="548"/>
    </location>
    <ligand>
        <name>NADP(+)</name>
        <dbReference type="ChEBI" id="CHEBI:58349"/>
    </ligand>
</feature>
<comment type="caution">
    <text evidence="12">The sequence shown here is derived from an EMBL/GenBank/DDBJ whole genome shotgun (WGS) entry which is preliminary data.</text>
</comment>
<dbReference type="AlphaFoldDB" id="A0AAE8N5R8"/>
<feature type="binding site" evidence="9">
    <location>
        <begin position="447"/>
        <end position="450"/>
    </location>
    <ligand>
        <name>FAD</name>
        <dbReference type="ChEBI" id="CHEBI:57692"/>
    </ligand>
</feature>
<keyword evidence="7 9" id="KW-0521">NADP</keyword>
<dbReference type="InterPro" id="IPR008254">
    <property type="entry name" value="Flavodoxin/NO_synth"/>
</dbReference>
<dbReference type="EMBL" id="ONZQ02000014">
    <property type="protein sequence ID" value="SPO06019.1"/>
    <property type="molecule type" value="Genomic_DNA"/>
</dbReference>
<feature type="binding site" evidence="9">
    <location>
        <begin position="82"/>
        <end position="85"/>
    </location>
    <ligand>
        <name>FMN</name>
        <dbReference type="ChEBI" id="CHEBI:58210"/>
    </ligand>
</feature>
<evidence type="ECO:0000256" key="6">
    <source>
        <dbReference type="ARBA" id="ARBA00022827"/>
    </source>
</evidence>
<dbReference type="InterPro" id="IPR001709">
    <property type="entry name" value="Flavoprot_Pyr_Nucl_cyt_Rdtase"/>
</dbReference>
<evidence type="ECO:0000259" key="11">
    <source>
        <dbReference type="PROSITE" id="PS51384"/>
    </source>
</evidence>
<dbReference type="Proteomes" id="UP001187682">
    <property type="component" value="Unassembled WGS sequence"/>
</dbReference>
<dbReference type="SUPFAM" id="SSF52218">
    <property type="entry name" value="Flavoproteins"/>
    <property type="match status" value="1"/>
</dbReference>
<comment type="subunit">
    <text evidence="9">Interacts with DRE2; as part of the cytosolic iron-sulfur (Fe-S) protein assembly (CIA) machinery.</text>
</comment>
<dbReference type="Gene3D" id="3.40.50.360">
    <property type="match status" value="1"/>
</dbReference>
<comment type="similarity">
    <text evidence="9">Belongs to the NADPH-dependent diflavin oxidoreductase NDOR1 family.</text>
</comment>
<feature type="binding site" evidence="9">
    <location>
        <begin position="406"/>
        <end position="409"/>
    </location>
    <ligand>
        <name>FAD</name>
        <dbReference type="ChEBI" id="CHEBI:57692"/>
    </ligand>
</feature>
<dbReference type="Gene3D" id="3.40.50.80">
    <property type="entry name" value="Nucleotide-binding domain of ferredoxin-NADP reductase (FNR) module"/>
    <property type="match status" value="1"/>
</dbReference>
<keyword evidence="3 9" id="KW-0963">Cytoplasm</keyword>
<dbReference type="InterPro" id="IPR001433">
    <property type="entry name" value="OxRdtase_FAD/NAD-bd"/>
</dbReference>
<dbReference type="PROSITE" id="PS51384">
    <property type="entry name" value="FAD_FR"/>
    <property type="match status" value="1"/>
</dbReference>
<comment type="subcellular location">
    <subcellularLocation>
        <location evidence="9">Cytoplasm</location>
    </subcellularLocation>
    <subcellularLocation>
        <location evidence="9">Mitochondrion</location>
    </subcellularLocation>
    <text evidence="9">Relocalizes to mitochondria after H(2)O(2) exposure.</text>
</comment>
<feature type="binding site" evidence="9">
    <location>
        <position position="376"/>
    </location>
    <ligand>
        <name>FAD</name>
        <dbReference type="ChEBI" id="CHEBI:57692"/>
    </ligand>
</feature>
<feature type="binding site" evidence="9">
    <location>
        <position position="630"/>
    </location>
    <ligand>
        <name>FAD</name>
        <dbReference type="ChEBI" id="CHEBI:57692"/>
    </ligand>
</feature>
<dbReference type="SUPFAM" id="SSF63380">
    <property type="entry name" value="Riboflavin synthase domain-like"/>
    <property type="match status" value="1"/>
</dbReference>
<evidence type="ECO:0000256" key="2">
    <source>
        <dbReference type="ARBA" id="ARBA00001974"/>
    </source>
</evidence>
<dbReference type="Gene3D" id="1.20.990.10">
    <property type="entry name" value="NADPH-cytochrome p450 Reductase, Chain A, domain 3"/>
    <property type="match status" value="1"/>
</dbReference>
<keyword evidence="4 9" id="KW-0285">Flavoprotein</keyword>
<evidence type="ECO:0000256" key="3">
    <source>
        <dbReference type="ARBA" id="ARBA00022490"/>
    </source>
</evidence>
<keyword evidence="6 9" id="KW-0274">FAD</keyword>
<comment type="similarity">
    <text evidence="9">In the N-terminal section; belongs to the flavodoxin family.</text>
</comment>
<sequence length="630" mass="69907">MTNANAGGLEVAEAAPAPALTNKLPSRSILVLYGSETGNSQEIAEDLDRIAQRLRFESTVAEMNSVQLSALPQYSLVIFVISTTGQGDVPRNAALLWKKLLRRKLPPGCLGSVAFTTFGLGDTSYPRFNWAARKLVRRLEQLGAREDFPSGEADERHPDGLEGLYLRWSTKLQDYLSTTYPIPGGLEPIPEDVPLPPRFILRFASGDGASRPESDILTDLERKLPVTDGITVSLASNERITAPEHFQDVRLLKFDIPPPAEGAPKLELNPGDTITLYPRNTPEDAQAVIDFMGWSSVADAPIDWPRSVRPPNLYTDESFTLRHLLIHNLDITAVPRRSFLRSISHFASDPDQRERLLEFTRTEFLDEYYDYTTRPRRTILEILHEFSSVKLPAERALDTFPVIRGREFSIANGGDALRYPVIPGAQRVEIVAALVRYRTILRRERVGLCSRYIAGLAPGASIPVLHKKAITTYHGPGMDGRPLVGVATGTGVAPVRSLLWHRASASASTSPPPPAHLFFGFRSVESDFHFSADWPALPFLTVHTAQSRPVTPPGPPPDGERPRREYVQDLIRKESGLVADLVRRDAIFLICGGSHKMAQAVKDAVKDAIGGDEEERERVFEGLDWIQEIW</sequence>
<gene>
    <name evidence="9" type="primary">TAH18</name>
    <name evidence="12" type="ORF">DNG_08708</name>
</gene>
<evidence type="ECO:0000259" key="10">
    <source>
        <dbReference type="PROSITE" id="PS50902"/>
    </source>
</evidence>
<feature type="domain" description="Flavodoxin-like" evidence="10">
    <location>
        <begin position="29"/>
        <end position="173"/>
    </location>
</feature>
<dbReference type="Gene3D" id="2.40.30.10">
    <property type="entry name" value="Translation factors"/>
    <property type="match status" value="1"/>
</dbReference>
<keyword evidence="8 9" id="KW-0560">Oxidoreductase</keyword>
<dbReference type="GO" id="GO:0050661">
    <property type="term" value="F:NADP binding"/>
    <property type="evidence" value="ECO:0007669"/>
    <property type="project" value="UniProtKB-UniRule"/>
</dbReference>
<feature type="binding site" evidence="9">
    <location>
        <begin position="120"/>
        <end position="129"/>
    </location>
    <ligand>
        <name>FMN</name>
        <dbReference type="ChEBI" id="CHEBI:58210"/>
    </ligand>
</feature>
<evidence type="ECO:0000256" key="5">
    <source>
        <dbReference type="ARBA" id="ARBA00022643"/>
    </source>
</evidence>
<dbReference type="Pfam" id="PF00175">
    <property type="entry name" value="NAD_binding_1"/>
    <property type="match status" value="1"/>
</dbReference>
<dbReference type="InterPro" id="IPR029039">
    <property type="entry name" value="Flavoprotein-like_sf"/>
</dbReference>
<evidence type="ECO:0000256" key="4">
    <source>
        <dbReference type="ARBA" id="ARBA00022630"/>
    </source>
</evidence>
<keyword evidence="9" id="KW-0496">Mitochondrion</keyword>
<dbReference type="GO" id="GO:0016226">
    <property type="term" value="P:iron-sulfur cluster assembly"/>
    <property type="evidence" value="ECO:0007669"/>
    <property type="project" value="UniProtKB-UniRule"/>
</dbReference>
<dbReference type="GO" id="GO:0050660">
    <property type="term" value="F:flavin adenine dinucleotide binding"/>
    <property type="evidence" value="ECO:0007669"/>
    <property type="project" value="UniProtKB-UniRule"/>
</dbReference>
<dbReference type="SUPFAM" id="SSF52343">
    <property type="entry name" value="Ferredoxin reductase-like, C-terminal NADP-linked domain"/>
    <property type="match status" value="1"/>
</dbReference>
<evidence type="ECO:0000313" key="12">
    <source>
        <dbReference type="EMBL" id="SPO06019.1"/>
    </source>
</evidence>
<dbReference type="HAMAP" id="MF_03178">
    <property type="entry name" value="NDOR1"/>
    <property type="match status" value="1"/>
</dbReference>
<proteinExistence type="inferred from homology"/>
<dbReference type="PRINTS" id="PR00369">
    <property type="entry name" value="FLAVODOXIN"/>
</dbReference>
<evidence type="ECO:0000256" key="8">
    <source>
        <dbReference type="ARBA" id="ARBA00023002"/>
    </source>
</evidence>
<keyword evidence="13" id="KW-1185">Reference proteome</keyword>
<dbReference type="InterPro" id="IPR003097">
    <property type="entry name" value="CysJ-like_FAD-binding"/>
</dbReference>
<dbReference type="GO" id="GO:0010181">
    <property type="term" value="F:FMN binding"/>
    <property type="evidence" value="ECO:0007669"/>
    <property type="project" value="UniProtKB-UniRule"/>
</dbReference>
<dbReference type="InterPro" id="IPR001094">
    <property type="entry name" value="Flavdoxin-like"/>
</dbReference>
<name>A0AAE8N5R8_9PEZI</name>
<feature type="binding site" evidence="9">
    <location>
        <begin position="35"/>
        <end position="40"/>
    </location>
    <ligand>
        <name>FMN</name>
        <dbReference type="ChEBI" id="CHEBI:58210"/>
    </ligand>
</feature>
<dbReference type="Pfam" id="PF00258">
    <property type="entry name" value="Flavodoxin_1"/>
    <property type="match status" value="1"/>
</dbReference>
<feature type="domain" description="FAD-binding FR-type" evidence="11">
    <location>
        <begin position="227"/>
        <end position="483"/>
    </location>
</feature>
<evidence type="ECO:0000313" key="13">
    <source>
        <dbReference type="Proteomes" id="UP001187682"/>
    </source>
</evidence>
<feature type="binding site" evidence="9">
    <location>
        <begin position="564"/>
        <end position="568"/>
    </location>
    <ligand>
        <name>NADP(+)</name>
        <dbReference type="ChEBI" id="CHEBI:58349"/>
    </ligand>
</feature>
<dbReference type="PANTHER" id="PTHR19384:SF10">
    <property type="entry name" value="NADPH-DEPENDENT DIFLAVIN OXIDOREDUCTASE 1"/>
    <property type="match status" value="1"/>
</dbReference>
<dbReference type="Pfam" id="PF00667">
    <property type="entry name" value="FAD_binding_1"/>
    <property type="match status" value="1"/>
</dbReference>
<dbReference type="PRINTS" id="PR00371">
    <property type="entry name" value="FPNCR"/>
</dbReference>
<dbReference type="InterPro" id="IPR039261">
    <property type="entry name" value="FNR_nucleotide-bd"/>
</dbReference>
<accession>A0AAE8N5R8</accession>
<comment type="cofactor">
    <cofactor evidence="2 9">
        <name>FAD</name>
        <dbReference type="ChEBI" id="CHEBI:57692"/>
    </cofactor>
</comment>
<dbReference type="GO" id="GO:0160246">
    <property type="term" value="F:NADPH-iron-sulfur [2Fe-2S] protein oxidoreductase activity"/>
    <property type="evidence" value="ECO:0007669"/>
    <property type="project" value="InterPro"/>
</dbReference>
<dbReference type="GO" id="GO:0005829">
    <property type="term" value="C:cytosol"/>
    <property type="evidence" value="ECO:0007669"/>
    <property type="project" value="TreeGrafter"/>
</dbReference>
<dbReference type="GO" id="GO:0005739">
    <property type="term" value="C:mitochondrion"/>
    <property type="evidence" value="ECO:0007669"/>
    <property type="project" value="UniProtKB-SubCell"/>
</dbReference>
<comment type="cofactor">
    <cofactor evidence="1 9">
        <name>FMN</name>
        <dbReference type="ChEBI" id="CHEBI:58210"/>
    </cofactor>
</comment>
<protein>
    <recommendedName>
        <fullName evidence="9">NADPH-dependent diflavin oxidoreductase 1</fullName>
        <ecNumber evidence="9">1.18.1.-</ecNumber>
    </recommendedName>
    <alternativeName>
        <fullName evidence="9">NADPH-dependent FMN and FAD-containing oxidoreductase</fullName>
    </alternativeName>
</protein>